<gene>
    <name evidence="2" type="ORF">A4E84_39755</name>
</gene>
<feature type="compositionally biased region" description="Basic residues" evidence="1">
    <location>
        <begin position="39"/>
        <end position="48"/>
    </location>
</feature>
<proteinExistence type="predicted"/>
<accession>A0A143CCC7</accession>
<dbReference type="Proteomes" id="UP000076096">
    <property type="component" value="Chromosome"/>
</dbReference>
<evidence type="ECO:0000313" key="3">
    <source>
        <dbReference type="Proteomes" id="UP000076096"/>
    </source>
</evidence>
<keyword evidence="3" id="KW-1185">Reference proteome</keyword>
<reference evidence="3" key="1">
    <citation type="submission" date="2016-04" db="EMBL/GenBank/DDBJ databases">
        <authorList>
            <person name="Zhang B."/>
        </authorList>
    </citation>
    <scope>NUCLEOTIDE SEQUENCE [LARGE SCALE GENOMIC DNA]</scope>
    <source>
        <strain evidence="3">S10</strain>
    </source>
</reference>
<evidence type="ECO:0000256" key="1">
    <source>
        <dbReference type="SAM" id="MobiDB-lite"/>
    </source>
</evidence>
<protein>
    <submittedName>
        <fullName evidence="2">Uncharacterized protein</fullName>
    </submittedName>
</protein>
<dbReference type="EMBL" id="CP015098">
    <property type="protein sequence ID" value="AMW15058.1"/>
    <property type="molecule type" value="Genomic_DNA"/>
</dbReference>
<dbReference type="Gene3D" id="3.40.50.720">
    <property type="entry name" value="NAD(P)-binding Rossmann-like Domain"/>
    <property type="match status" value="1"/>
</dbReference>
<sequence>MSKVVVVDRVTERLRKAEEISAVPIDFAEGNPVERIRSASRRRARVRPKASTPWATRHTRTARIARSRRPY</sequence>
<dbReference type="KEGG" id="stsi:A4E84_39755"/>
<feature type="region of interest" description="Disordered" evidence="1">
    <location>
        <begin position="39"/>
        <end position="71"/>
    </location>
</feature>
<dbReference type="AlphaFoldDB" id="A0A143CCC7"/>
<feature type="compositionally biased region" description="Basic residues" evidence="1">
    <location>
        <begin position="57"/>
        <end position="71"/>
    </location>
</feature>
<evidence type="ECO:0000313" key="2">
    <source>
        <dbReference type="EMBL" id="AMW15058.1"/>
    </source>
</evidence>
<name>A0A143CCC7_9ACTN</name>
<organism evidence="2 3">
    <name type="scientific">Streptomyces qaidamensis</name>
    <dbReference type="NCBI Taxonomy" id="1783515"/>
    <lineage>
        <taxon>Bacteria</taxon>
        <taxon>Bacillati</taxon>
        <taxon>Actinomycetota</taxon>
        <taxon>Actinomycetes</taxon>
        <taxon>Kitasatosporales</taxon>
        <taxon>Streptomycetaceae</taxon>
        <taxon>Streptomyces</taxon>
        <taxon>Streptomyces aurantiacus group</taxon>
    </lineage>
</organism>